<evidence type="ECO:0000256" key="1">
    <source>
        <dbReference type="ARBA" id="ARBA00004141"/>
    </source>
</evidence>
<feature type="transmembrane region" description="Helical" evidence="6">
    <location>
        <begin position="212"/>
        <end position="232"/>
    </location>
</feature>
<feature type="transmembrane region" description="Helical" evidence="6">
    <location>
        <begin position="119"/>
        <end position="142"/>
    </location>
</feature>
<sequence length="529" mass="58902">MTSASSSHEQNAANEKENVDVGVSSVDNFTALDTVISPSGKVIHIAHDDAHLDEALEFARAHGHVDISPEEDAKVRRKLDMIIMPLFCFLYMNQFMDKTGISFASIMGIQKDYKMVGQMYSWTNSGFYLGYVFGSPFAAIVLQKVPTVRFVSFTIILWGTIQCLHCTPKTYAAFMFLRVFLGFLESFVAPIFVIILNQYYRHSEHFGRTGVFYGFNGLGTIFLSAVSSALYKHSASYSISGYKILFLVIGLMTIINGFLILLIMPNTPTEAKFLTEREKEVIIERIRHNNQGFGNKKFKWEQAVEVCKDPRTLIYFLLSLSVAIPNGGISGFGTIILKSFGYTTLKSLLMKMPVGAFELFGLAILPIVSRFVKSRMAIAIFYLCVVLAMCCMLAFSKNTNAALVGYWIYGISPVGIVLITSCVTSNTAGFTKKLLTNAITLIGYSAGNVIGPQTFRSTEAPHYNNAKSGAVGCYCAAIFLVGVLTAYNIWENKRRDKAREAEGDKYVVPDNLEFADLTDFQNPEFRYRI</sequence>
<feature type="transmembrane region" description="Helical" evidence="6">
    <location>
        <begin position="313"/>
        <end position="336"/>
    </location>
</feature>
<evidence type="ECO:0000256" key="4">
    <source>
        <dbReference type="ARBA" id="ARBA00022989"/>
    </source>
</evidence>
<evidence type="ECO:0000256" key="3">
    <source>
        <dbReference type="ARBA" id="ARBA00022692"/>
    </source>
</evidence>
<dbReference type="CDD" id="cd17327">
    <property type="entry name" value="MFS_FEN2_like"/>
    <property type="match status" value="1"/>
</dbReference>
<proteinExistence type="predicted"/>
<dbReference type="SUPFAM" id="SSF103473">
    <property type="entry name" value="MFS general substrate transporter"/>
    <property type="match status" value="1"/>
</dbReference>
<dbReference type="RefSeq" id="XP_019015175.1">
    <property type="nucleotide sequence ID" value="XM_019162049.1"/>
</dbReference>
<dbReference type="GO" id="GO:0022857">
    <property type="term" value="F:transmembrane transporter activity"/>
    <property type="evidence" value="ECO:0007669"/>
    <property type="project" value="InterPro"/>
</dbReference>
<feature type="transmembrane region" description="Helical" evidence="6">
    <location>
        <begin position="407"/>
        <end position="428"/>
    </location>
</feature>
<feature type="transmembrane region" description="Helical" evidence="6">
    <location>
        <begin position="374"/>
        <end position="395"/>
    </location>
</feature>
<comment type="subcellular location">
    <subcellularLocation>
        <location evidence="1">Membrane</location>
        <topology evidence="1">Multi-pass membrane protein</topology>
    </subcellularLocation>
</comment>
<dbReference type="GO" id="GO:0016020">
    <property type="term" value="C:membrane"/>
    <property type="evidence" value="ECO:0007669"/>
    <property type="project" value="UniProtKB-SubCell"/>
</dbReference>
<name>A0A1E3ND66_9ASCO</name>
<protein>
    <recommendedName>
        <fullName evidence="9">Major facilitator superfamily (MFS) profile domain-containing protein</fullName>
    </recommendedName>
</protein>
<evidence type="ECO:0000313" key="8">
    <source>
        <dbReference type="Proteomes" id="UP000094455"/>
    </source>
</evidence>
<keyword evidence="5 6" id="KW-0472">Membrane</keyword>
<evidence type="ECO:0000313" key="7">
    <source>
        <dbReference type="EMBL" id="ODQ44062.1"/>
    </source>
</evidence>
<dbReference type="STRING" id="763406.A0A1E3ND66"/>
<dbReference type="Proteomes" id="UP000094455">
    <property type="component" value="Unassembled WGS sequence"/>
</dbReference>
<keyword evidence="3 6" id="KW-0812">Transmembrane</keyword>
<feature type="transmembrane region" description="Helical" evidence="6">
    <location>
        <begin position="348"/>
        <end position="368"/>
    </location>
</feature>
<organism evidence="7 8">
    <name type="scientific">Pichia membranifaciens NRRL Y-2026</name>
    <dbReference type="NCBI Taxonomy" id="763406"/>
    <lineage>
        <taxon>Eukaryota</taxon>
        <taxon>Fungi</taxon>
        <taxon>Dikarya</taxon>
        <taxon>Ascomycota</taxon>
        <taxon>Saccharomycotina</taxon>
        <taxon>Pichiomycetes</taxon>
        <taxon>Pichiales</taxon>
        <taxon>Pichiaceae</taxon>
        <taxon>Pichia</taxon>
    </lineage>
</organism>
<gene>
    <name evidence="7" type="ORF">PICMEDRAFT_18540</name>
</gene>
<evidence type="ECO:0008006" key="9">
    <source>
        <dbReference type="Google" id="ProtNLM"/>
    </source>
</evidence>
<reference evidence="7 8" key="1">
    <citation type="journal article" date="2016" name="Proc. Natl. Acad. Sci. U.S.A.">
        <title>Comparative genomics of biotechnologically important yeasts.</title>
        <authorList>
            <person name="Riley R."/>
            <person name="Haridas S."/>
            <person name="Wolfe K.H."/>
            <person name="Lopes M.R."/>
            <person name="Hittinger C.T."/>
            <person name="Goeker M."/>
            <person name="Salamov A.A."/>
            <person name="Wisecaver J.H."/>
            <person name="Long T.M."/>
            <person name="Calvey C.H."/>
            <person name="Aerts A.L."/>
            <person name="Barry K.W."/>
            <person name="Choi C."/>
            <person name="Clum A."/>
            <person name="Coughlan A.Y."/>
            <person name="Deshpande S."/>
            <person name="Douglass A.P."/>
            <person name="Hanson S.J."/>
            <person name="Klenk H.-P."/>
            <person name="LaButti K.M."/>
            <person name="Lapidus A."/>
            <person name="Lindquist E.A."/>
            <person name="Lipzen A.M."/>
            <person name="Meier-Kolthoff J.P."/>
            <person name="Ohm R.A."/>
            <person name="Otillar R.P."/>
            <person name="Pangilinan J.L."/>
            <person name="Peng Y."/>
            <person name="Rokas A."/>
            <person name="Rosa C.A."/>
            <person name="Scheuner C."/>
            <person name="Sibirny A.A."/>
            <person name="Slot J.C."/>
            <person name="Stielow J.B."/>
            <person name="Sun H."/>
            <person name="Kurtzman C.P."/>
            <person name="Blackwell M."/>
            <person name="Grigoriev I.V."/>
            <person name="Jeffries T.W."/>
        </authorList>
    </citation>
    <scope>NUCLEOTIDE SEQUENCE [LARGE SCALE GENOMIC DNA]</scope>
    <source>
        <strain evidence="7 8">NRRL Y-2026</strain>
    </source>
</reference>
<keyword evidence="4 6" id="KW-1133">Transmembrane helix</keyword>
<keyword evidence="2" id="KW-0813">Transport</keyword>
<dbReference type="InterPro" id="IPR011701">
    <property type="entry name" value="MFS"/>
</dbReference>
<dbReference type="PANTHER" id="PTHR43791:SF1">
    <property type="entry name" value="ALLANTOATE PERMEASE"/>
    <property type="match status" value="1"/>
</dbReference>
<dbReference type="EMBL" id="KV454009">
    <property type="protein sequence ID" value="ODQ44062.1"/>
    <property type="molecule type" value="Genomic_DNA"/>
</dbReference>
<evidence type="ECO:0000256" key="2">
    <source>
        <dbReference type="ARBA" id="ARBA00022448"/>
    </source>
</evidence>
<dbReference type="PANTHER" id="PTHR43791">
    <property type="entry name" value="PERMEASE-RELATED"/>
    <property type="match status" value="1"/>
</dbReference>
<evidence type="ECO:0000256" key="6">
    <source>
        <dbReference type="SAM" id="Phobius"/>
    </source>
</evidence>
<keyword evidence="8" id="KW-1185">Reference proteome</keyword>
<evidence type="ECO:0000256" key="5">
    <source>
        <dbReference type="ARBA" id="ARBA00023136"/>
    </source>
</evidence>
<dbReference type="InterPro" id="IPR036259">
    <property type="entry name" value="MFS_trans_sf"/>
</dbReference>
<dbReference type="AlphaFoldDB" id="A0A1E3ND66"/>
<dbReference type="GeneID" id="30178736"/>
<feature type="transmembrane region" description="Helical" evidence="6">
    <location>
        <begin position="179"/>
        <end position="200"/>
    </location>
</feature>
<dbReference type="OrthoDB" id="6730379at2759"/>
<feature type="transmembrane region" description="Helical" evidence="6">
    <location>
        <begin position="244"/>
        <end position="264"/>
    </location>
</feature>
<dbReference type="Pfam" id="PF07690">
    <property type="entry name" value="MFS_1"/>
    <property type="match status" value="1"/>
</dbReference>
<dbReference type="Gene3D" id="1.20.1250.20">
    <property type="entry name" value="MFS general substrate transporter like domains"/>
    <property type="match status" value="1"/>
</dbReference>
<accession>A0A1E3ND66</accession>
<feature type="transmembrane region" description="Helical" evidence="6">
    <location>
        <begin position="469"/>
        <end position="490"/>
    </location>
</feature>